<dbReference type="AlphaFoldDB" id="A0A1G6YYG9"/>
<feature type="compositionally biased region" description="Basic and acidic residues" evidence="1">
    <location>
        <begin position="54"/>
        <end position="71"/>
    </location>
</feature>
<reference evidence="2 3" key="1">
    <citation type="submission" date="2016-10" db="EMBL/GenBank/DDBJ databases">
        <authorList>
            <person name="de Groot N.N."/>
        </authorList>
    </citation>
    <scope>NUCLEOTIDE SEQUENCE [LARGE SCALE GENOMIC DNA]</scope>
    <source>
        <strain evidence="2 3">CGMCC 4.5506</strain>
    </source>
</reference>
<evidence type="ECO:0000313" key="3">
    <source>
        <dbReference type="Proteomes" id="UP000199494"/>
    </source>
</evidence>
<evidence type="ECO:0000256" key="1">
    <source>
        <dbReference type="SAM" id="MobiDB-lite"/>
    </source>
</evidence>
<protein>
    <submittedName>
        <fullName evidence="2">Uncharacterized protein</fullName>
    </submittedName>
</protein>
<sequence>MTDSPFPDSPLERRAPGTHLPAQAYTGPIQWPTEDPDNPSPHFALMTRTLEGLHRYDPPARPRHAAAEDFRGWMQPPPEGKEQFPIDPRM</sequence>
<dbReference type="EMBL" id="FMZE01000015">
    <property type="protein sequence ID" value="SDD95439.1"/>
    <property type="molecule type" value="Genomic_DNA"/>
</dbReference>
<evidence type="ECO:0000313" key="2">
    <source>
        <dbReference type="EMBL" id="SDD95439.1"/>
    </source>
</evidence>
<feature type="compositionally biased region" description="Basic and acidic residues" evidence="1">
    <location>
        <begin position="79"/>
        <end position="90"/>
    </location>
</feature>
<name>A0A1G6YYG9_9PSEU</name>
<gene>
    <name evidence="2" type="ORF">SAMN05421630_11518</name>
</gene>
<organism evidence="2 3">
    <name type="scientific">Prauserella marina</name>
    <dbReference type="NCBI Taxonomy" id="530584"/>
    <lineage>
        <taxon>Bacteria</taxon>
        <taxon>Bacillati</taxon>
        <taxon>Actinomycetota</taxon>
        <taxon>Actinomycetes</taxon>
        <taxon>Pseudonocardiales</taxon>
        <taxon>Pseudonocardiaceae</taxon>
        <taxon>Prauserella</taxon>
    </lineage>
</organism>
<dbReference type="STRING" id="530584.SAMN05421630_11518"/>
<feature type="region of interest" description="Disordered" evidence="1">
    <location>
        <begin position="1"/>
        <end position="42"/>
    </location>
</feature>
<accession>A0A1G6YYG9</accession>
<keyword evidence="3" id="KW-1185">Reference proteome</keyword>
<dbReference type="RefSeq" id="WP_143021473.1">
    <property type="nucleotide sequence ID" value="NZ_CP016354.1"/>
</dbReference>
<feature type="region of interest" description="Disordered" evidence="1">
    <location>
        <begin position="54"/>
        <end position="90"/>
    </location>
</feature>
<dbReference type="Proteomes" id="UP000199494">
    <property type="component" value="Unassembled WGS sequence"/>
</dbReference>
<proteinExistence type="predicted"/>